<dbReference type="EMBL" id="JYNY01000381">
    <property type="protein sequence ID" value="KJJ84232.1"/>
    <property type="molecule type" value="Genomic_DNA"/>
</dbReference>
<dbReference type="PANTHER" id="PTHR38731">
    <property type="entry name" value="LIPL45-RELATED LIPOPROTEIN-RELATED"/>
    <property type="match status" value="1"/>
</dbReference>
<dbReference type="InterPro" id="IPR006860">
    <property type="entry name" value="FecR"/>
</dbReference>
<evidence type="ECO:0000259" key="2">
    <source>
        <dbReference type="Pfam" id="PF04773"/>
    </source>
</evidence>
<evidence type="ECO:0000256" key="1">
    <source>
        <dbReference type="SAM" id="MobiDB-lite"/>
    </source>
</evidence>
<feature type="region of interest" description="Disordered" evidence="1">
    <location>
        <begin position="379"/>
        <end position="466"/>
    </location>
</feature>
<dbReference type="Pfam" id="PF04773">
    <property type="entry name" value="FecR"/>
    <property type="match status" value="2"/>
</dbReference>
<dbReference type="Gene3D" id="2.60.120.1440">
    <property type="match status" value="2"/>
</dbReference>
<accession>A0A0F0CLX3</accession>
<organism evidence="3 4">
    <name type="scientific">Candidatus Omnitrophus magneticus</name>
    <dbReference type="NCBI Taxonomy" id="1609969"/>
    <lineage>
        <taxon>Bacteria</taxon>
        <taxon>Pseudomonadati</taxon>
        <taxon>Candidatus Omnitrophota</taxon>
        <taxon>Candidatus Omnitrophus</taxon>
    </lineage>
</organism>
<dbReference type="PATRIC" id="fig|1609969.3.peg.2049"/>
<feature type="compositionally biased region" description="Polar residues" evidence="1">
    <location>
        <begin position="393"/>
        <end position="406"/>
    </location>
</feature>
<comment type="caution">
    <text evidence="3">The sequence shown here is derived from an EMBL/GenBank/DDBJ whole genome shotgun (WGS) entry which is preliminary data.</text>
</comment>
<protein>
    <submittedName>
        <fullName evidence="3">FecR domain-containing protein</fullName>
    </submittedName>
</protein>
<evidence type="ECO:0000313" key="3">
    <source>
        <dbReference type="EMBL" id="KJJ84232.1"/>
    </source>
</evidence>
<proteinExistence type="predicted"/>
<gene>
    <name evidence="3" type="ORF">OMAG_001916</name>
</gene>
<reference evidence="3 4" key="1">
    <citation type="submission" date="2015-02" db="EMBL/GenBank/DDBJ databases">
        <title>Single-cell genomics of uncultivated deep-branching MTB reveals a conserved set of magnetosome genes.</title>
        <authorList>
            <person name="Kolinko S."/>
            <person name="Richter M."/>
            <person name="Glockner F.O."/>
            <person name="Brachmann A."/>
            <person name="Schuler D."/>
        </authorList>
    </citation>
    <scope>NUCLEOTIDE SEQUENCE [LARGE SCALE GENOMIC DNA]</scope>
    <source>
        <strain evidence="3">SKK-01</strain>
    </source>
</reference>
<keyword evidence="4" id="KW-1185">Reference proteome</keyword>
<dbReference type="Proteomes" id="UP000033428">
    <property type="component" value="Unassembled WGS sequence"/>
</dbReference>
<feature type="domain" description="FecR protein" evidence="2">
    <location>
        <begin position="70"/>
        <end position="170"/>
    </location>
</feature>
<dbReference type="AlphaFoldDB" id="A0A0F0CLX3"/>
<evidence type="ECO:0000313" key="4">
    <source>
        <dbReference type="Proteomes" id="UP000033428"/>
    </source>
</evidence>
<feature type="domain" description="FecR protein" evidence="2">
    <location>
        <begin position="268"/>
        <end position="358"/>
    </location>
</feature>
<feature type="compositionally biased region" description="Low complexity" evidence="1">
    <location>
        <begin position="445"/>
        <end position="466"/>
    </location>
</feature>
<sequence>MLKELHIMKKFYFLFFLAAISFSLPKIPTAMAEPIDIGVFTAVTGRVDVLRNNTDSPNVVTENTPVYEHDIIRTKNNSKLEITFHDGSIIRMAPASRVSIDEYLLNDKKIRSSASIKLYRGKMRAIVSKNGKSGDFHIITPSATGTVKGTDIFAFYQLDTTGIIVKEGVIAINGISSPDKTIELKKGSFISIPLNTDPLVQRPVLDAELSMYEEETKPLFSSYGKKMGKDIIKITAKITYLSGQVTIIKNSSSIAQRVSLGDFLTEGDLIQTGKNSRVEITLENGNVLTLKENSEITIKKMEMEIKTGNYDNTFESNKGEIKALVEKLGKKSTFKIKTPTAVCGVRGTIMYLNINNTQTTAYYEGGNGYMENIISGTTQEIPQGQNSSSNSNGDINTPRETTNQDRMTMEETWESDSITREYNSEPQNQDGTAAGENMGQIPGQTNNNNSNTNNSENSPKLNITNDTTNIINTPIFTNPIFSTPAEDTNTSTPKEKINFTGAFGYVSSDTTNATSEFATTEYLPNNTSINFNQGSVIGNFYFNVTGIGGKWDGASSSGTKITGTYADTGGYALWGTKENQIYTLSDGGKIAPLIGGIIKHNNLYGKIFGLYLDTAGYAGTFSSYFSGTSDTSSFSASSNPILKFSSKYNTSIPLSDFSSYITEENIISSGSGYGEFSSGRSAIYCSEFGGETRKLVNTTATELNIYTPNFGIWTVTLSGIFYGETNNNWTLALGGNNSIGTNSWLGTINGQEWQNGILRGTFEGVSFDNAGDGSVKAGKIENGDFIGEYELATSGDSSWSAIGAGEWIDIETPLSESNLGFSMNELSTFVSIPITEAYSSMVTCASGNIQANMNTHFYSSTADTNQIWTGIINGTHSGIINNNWAITLTNNLGDNITLNGDKWENGVWHAIVSGNIPGQNITLNGESAGNYSTDGKLEGVAAGTWQTGQTITE</sequence>
<name>A0A0F0CLX3_9BACT</name>
<dbReference type="PANTHER" id="PTHR38731:SF3">
    <property type="entry name" value="BLL6125 PROTEIN"/>
    <property type="match status" value="1"/>
</dbReference>